<accession>A0A822Y7V3</accession>
<reference evidence="1 2" key="1">
    <citation type="journal article" date="2020" name="Mol. Biol. Evol.">
        <title>Distinct Expression and Methylation Patterns for Genes with Different Fates following a Single Whole-Genome Duplication in Flowering Plants.</title>
        <authorList>
            <person name="Shi T."/>
            <person name="Rahmani R.S."/>
            <person name="Gugger P.F."/>
            <person name="Wang M."/>
            <person name="Li H."/>
            <person name="Zhang Y."/>
            <person name="Li Z."/>
            <person name="Wang Q."/>
            <person name="Van de Peer Y."/>
            <person name="Marchal K."/>
            <person name="Chen J."/>
        </authorList>
    </citation>
    <scope>NUCLEOTIDE SEQUENCE [LARGE SCALE GENOMIC DNA]</scope>
    <source>
        <tissue evidence="1">Leaf</tissue>
    </source>
</reference>
<dbReference type="AlphaFoldDB" id="A0A822Y7V3"/>
<proteinExistence type="predicted"/>
<comment type="caution">
    <text evidence="1">The sequence shown here is derived from an EMBL/GenBank/DDBJ whole genome shotgun (WGS) entry which is preliminary data.</text>
</comment>
<name>A0A822Y7V3_NELNU</name>
<keyword evidence="2" id="KW-1185">Reference proteome</keyword>
<evidence type="ECO:0000313" key="2">
    <source>
        <dbReference type="Proteomes" id="UP000607653"/>
    </source>
</evidence>
<dbReference type="EMBL" id="DUZY01000002">
    <property type="protein sequence ID" value="DAD28342.1"/>
    <property type="molecule type" value="Genomic_DNA"/>
</dbReference>
<evidence type="ECO:0000313" key="1">
    <source>
        <dbReference type="EMBL" id="DAD28342.1"/>
    </source>
</evidence>
<sequence>MKLKPSKYNLNQFDHKEVKISKKKMVCSS</sequence>
<protein>
    <submittedName>
        <fullName evidence="1">Uncharacterized protein</fullName>
    </submittedName>
</protein>
<gene>
    <name evidence="1" type="ORF">HUJ06_029810</name>
</gene>
<organism evidence="1 2">
    <name type="scientific">Nelumbo nucifera</name>
    <name type="common">Sacred lotus</name>
    <dbReference type="NCBI Taxonomy" id="4432"/>
    <lineage>
        <taxon>Eukaryota</taxon>
        <taxon>Viridiplantae</taxon>
        <taxon>Streptophyta</taxon>
        <taxon>Embryophyta</taxon>
        <taxon>Tracheophyta</taxon>
        <taxon>Spermatophyta</taxon>
        <taxon>Magnoliopsida</taxon>
        <taxon>Proteales</taxon>
        <taxon>Nelumbonaceae</taxon>
        <taxon>Nelumbo</taxon>
    </lineage>
</organism>
<dbReference type="Proteomes" id="UP000607653">
    <property type="component" value="Unassembled WGS sequence"/>
</dbReference>